<comment type="function">
    <text evidence="9 12">This protein binds specifically to 23S rRNA; its binding is stimulated by other ribosomal proteins, e.g., L4, L17, and L20. It is important during the early stages of 50S assembly. It makes multiple contacts with different domains of the 23S rRNA in the assembled 50S subunit and ribosome.</text>
</comment>
<dbReference type="Proteomes" id="UP000030364">
    <property type="component" value="Unassembled WGS sequence"/>
</dbReference>
<dbReference type="Pfam" id="PF00237">
    <property type="entry name" value="Ribosomal_L22"/>
    <property type="match status" value="1"/>
</dbReference>
<dbReference type="PANTHER" id="PTHR13501:SF8">
    <property type="entry name" value="LARGE RIBOSOMAL SUBUNIT PROTEIN UL22M"/>
    <property type="match status" value="1"/>
</dbReference>
<evidence type="ECO:0000256" key="10">
    <source>
        <dbReference type="RuleBase" id="RU004005"/>
    </source>
</evidence>
<evidence type="ECO:0000256" key="9">
    <source>
        <dbReference type="HAMAP-Rule" id="MF_01331"/>
    </source>
</evidence>
<dbReference type="STRING" id="276.THFILI_10650"/>
<name>A0A0A2WV98_THEFI</name>
<dbReference type="EMBL" id="JPSL02000040">
    <property type="protein sequence ID" value="KGQ22677.2"/>
    <property type="molecule type" value="Genomic_DNA"/>
</dbReference>
<dbReference type="InterPro" id="IPR018260">
    <property type="entry name" value="Ribosomal_uL22_CS"/>
</dbReference>
<evidence type="ECO:0000313" key="14">
    <source>
        <dbReference type="Proteomes" id="UP000030364"/>
    </source>
</evidence>
<organism evidence="13 14">
    <name type="scientific">Thermus filiformis</name>
    <dbReference type="NCBI Taxonomy" id="276"/>
    <lineage>
        <taxon>Bacteria</taxon>
        <taxon>Thermotogati</taxon>
        <taxon>Deinococcota</taxon>
        <taxon>Deinococci</taxon>
        <taxon>Thermales</taxon>
        <taxon>Thermaceae</taxon>
        <taxon>Thermus</taxon>
    </lineage>
</organism>
<evidence type="ECO:0000256" key="2">
    <source>
        <dbReference type="ARBA" id="ARBA00011838"/>
    </source>
</evidence>
<keyword evidence="6 9" id="KW-0687">Ribonucleoprotein</keyword>
<dbReference type="GO" id="GO:0006412">
    <property type="term" value="P:translation"/>
    <property type="evidence" value="ECO:0007669"/>
    <property type="project" value="UniProtKB-UniRule"/>
</dbReference>
<dbReference type="PANTHER" id="PTHR13501">
    <property type="entry name" value="CHLOROPLAST 50S RIBOSOMAL PROTEIN L22-RELATED"/>
    <property type="match status" value="1"/>
</dbReference>
<dbReference type="GO" id="GO:0022625">
    <property type="term" value="C:cytosolic large ribosomal subunit"/>
    <property type="evidence" value="ECO:0007669"/>
    <property type="project" value="TreeGrafter"/>
</dbReference>
<evidence type="ECO:0000256" key="1">
    <source>
        <dbReference type="ARBA" id="ARBA00009451"/>
    </source>
</evidence>
<dbReference type="NCBIfam" id="TIGR01044">
    <property type="entry name" value="rplV_bact"/>
    <property type="match status" value="1"/>
</dbReference>
<evidence type="ECO:0000256" key="11">
    <source>
        <dbReference type="RuleBase" id="RU004006"/>
    </source>
</evidence>
<dbReference type="InterPro" id="IPR005727">
    <property type="entry name" value="Ribosomal_uL22_bac/chlpt-type"/>
</dbReference>
<evidence type="ECO:0000256" key="12">
    <source>
        <dbReference type="RuleBase" id="RU004008"/>
    </source>
</evidence>
<comment type="function">
    <text evidence="9">The globular domain of the protein is located near the polypeptide exit tunnel on the outside of the subunit, while an extended beta-hairpin is found that lines the wall of the exit tunnel in the center of the 70S ribosome.</text>
</comment>
<dbReference type="FunFam" id="3.90.470.10:FF:000011">
    <property type="entry name" value="50S ribosomal protein L22"/>
    <property type="match status" value="1"/>
</dbReference>
<evidence type="ECO:0000256" key="4">
    <source>
        <dbReference type="ARBA" id="ARBA00022884"/>
    </source>
</evidence>
<dbReference type="RefSeq" id="WP_038061671.1">
    <property type="nucleotide sequence ID" value="NZ_JPSL02000040.1"/>
</dbReference>
<dbReference type="CDD" id="cd00336">
    <property type="entry name" value="Ribosomal_L22"/>
    <property type="match status" value="1"/>
</dbReference>
<dbReference type="InterPro" id="IPR001063">
    <property type="entry name" value="Ribosomal_uL22"/>
</dbReference>
<evidence type="ECO:0000256" key="7">
    <source>
        <dbReference type="ARBA" id="ARBA00025084"/>
    </source>
</evidence>
<sequence>MEAKAIARYIRMSPRKVRLVVDLIRGKSLEEARAILRYLNKRAALPVAKVLESAAANAVNNHDMLEDRLFVKAAYVDEGPALKRVLPRARGRADIIKKRTSHITIVLGEKHGK</sequence>
<dbReference type="InterPro" id="IPR047867">
    <property type="entry name" value="Ribosomal_uL22_bac/org-type"/>
</dbReference>
<evidence type="ECO:0000256" key="5">
    <source>
        <dbReference type="ARBA" id="ARBA00022980"/>
    </source>
</evidence>
<dbReference type="Gene3D" id="3.90.470.10">
    <property type="entry name" value="Ribosomal protein L22/L17"/>
    <property type="match status" value="1"/>
</dbReference>
<dbReference type="AlphaFoldDB" id="A0A0A2WV98"/>
<accession>A0A0A2WV98</accession>
<keyword evidence="3 9" id="KW-0699">rRNA-binding</keyword>
<dbReference type="OrthoDB" id="9805969at2"/>
<dbReference type="GO" id="GO:0019843">
    <property type="term" value="F:rRNA binding"/>
    <property type="evidence" value="ECO:0007669"/>
    <property type="project" value="UniProtKB-UniRule"/>
</dbReference>
<proteinExistence type="inferred from homology"/>
<keyword evidence="5 9" id="KW-0689">Ribosomal protein</keyword>
<comment type="subunit">
    <text evidence="2 9 11">Part of the 50S ribosomal subunit.</text>
</comment>
<evidence type="ECO:0000313" key="13">
    <source>
        <dbReference type="EMBL" id="KGQ22677.2"/>
    </source>
</evidence>
<comment type="function">
    <text evidence="7">This protein binds specifically to 23S rRNA; its binding is stimulated by other ribosomal proteins, e.g. L4, L17, and L20. It is important during the early stages of 50S assembly. It makes multiple contacts with different domains of the 23S rRNA in the assembled 50S subunit and ribosome.</text>
</comment>
<comment type="similarity">
    <text evidence="1 9 10">Belongs to the universal ribosomal protein uL22 family.</text>
</comment>
<comment type="caution">
    <text evidence="13">The sequence shown here is derived from an EMBL/GenBank/DDBJ whole genome shotgun (WGS) entry which is preliminary data.</text>
</comment>
<gene>
    <name evidence="9" type="primary">rplV</name>
    <name evidence="13" type="ORF">THFILI_10650</name>
</gene>
<evidence type="ECO:0000256" key="3">
    <source>
        <dbReference type="ARBA" id="ARBA00022730"/>
    </source>
</evidence>
<dbReference type="SUPFAM" id="SSF54843">
    <property type="entry name" value="Ribosomal protein L22"/>
    <property type="match status" value="1"/>
</dbReference>
<dbReference type="InterPro" id="IPR036394">
    <property type="entry name" value="Ribosomal_uL22_sf"/>
</dbReference>
<evidence type="ECO:0000256" key="8">
    <source>
        <dbReference type="ARBA" id="ARBA00035207"/>
    </source>
</evidence>
<reference evidence="13 14" key="1">
    <citation type="journal article" date="2015" name="Genome Announc.">
        <title>Draft Genome Sequence of the Thermophile Thermus filiformis ATCC 43280, Producer of Carotenoid-(Di)glucoside-Branched Fatty Acid (Di)esters and Source of Hyperthermostable Enzymes of Biotechnological Interest.</title>
        <authorList>
            <person name="Mandelli F."/>
            <person name="Oliveira Ramires B."/>
            <person name="Couger M.B."/>
            <person name="Paixao D.A."/>
            <person name="Camilo C.M."/>
            <person name="Polikarpov I."/>
            <person name="Prade R."/>
            <person name="Riano-Pachon D.M."/>
            <person name="Squina F.M."/>
        </authorList>
    </citation>
    <scope>NUCLEOTIDE SEQUENCE [LARGE SCALE GENOMIC DNA]</scope>
    <source>
        <strain evidence="13 14">ATCC 43280</strain>
    </source>
</reference>
<keyword evidence="14" id="KW-1185">Reference proteome</keyword>
<keyword evidence="4 9" id="KW-0694">RNA-binding</keyword>
<dbReference type="HAMAP" id="MF_01331_B">
    <property type="entry name" value="Ribosomal_uL22_B"/>
    <property type="match status" value="1"/>
</dbReference>
<evidence type="ECO:0000256" key="6">
    <source>
        <dbReference type="ARBA" id="ARBA00023274"/>
    </source>
</evidence>
<dbReference type="GO" id="GO:0003735">
    <property type="term" value="F:structural constituent of ribosome"/>
    <property type="evidence" value="ECO:0007669"/>
    <property type="project" value="InterPro"/>
</dbReference>
<protein>
    <recommendedName>
        <fullName evidence="8 9">Large ribosomal subunit protein uL22</fullName>
    </recommendedName>
</protein>
<dbReference type="PROSITE" id="PS00464">
    <property type="entry name" value="RIBOSOMAL_L22"/>
    <property type="match status" value="1"/>
</dbReference>